<dbReference type="GO" id="GO:0061665">
    <property type="term" value="F:SUMO ligase activity"/>
    <property type="evidence" value="ECO:0007669"/>
    <property type="project" value="TreeGrafter"/>
</dbReference>
<sequence length="844" mass="92575">MNGAVGLPLPANSSPSVINMYRIQKVTERLAWLAQPGNRGDPKEFYNHCLSLSRGIDYALANGEIPSNAHELPLLVKQICQLKNDELSQAAMMVLMISVKGACEIGWFQTKESQELLTILDEIGKVYSSMGSINATSRQCSSEISTIMEKFYPHVKLGSILASIEIQPGYGASLVGFHITKSEFVKEKLFLLVAQIDNIEISACLISPPQANFLLNGKGIANRTYVEMDPGPQMPTDVTAMLKFGTNLLQAVGQFNGRYIVLVAYMSFTPLHEDPVLQDYLQPAVTSIDFDSDIVEGASQISLNCPISFTRIKTPVKGRSCKHFQCFDFNNFISINSKRPSWRCPHCNQYVCYADIRLDRNMVEILKNVGESITEVIVLADGSWKAVSEKDHDVDKMQKKAPNHEKEQTEPQEYTCSPATVDLTEDDDHVEAMDSSEIVDRKPLLASIQSHFVAPNSTSLGMNTPGINRNVAGQMDDFLSGVYIACSRSDTPMVGTLELPILPDTISPAFNQESAGRDNNPAVNSGMRNQISGPNNLPMQMNHMNSVNEYGRSSSVPRHINRTPVAVQALPVQSQASGDTLKAILSDTERQQRFSRSPMNLPQVSGVNSPAFRHHNATQSRVPLQNPPTSTQSQNPYRPGSLSDFRNSHLQQSLNIRPSRQHSNFRPSTTPWSHIQQSVPQSGNLQAAGMAAPPAARQGISNARNVSPAATTAHSQQSRGLAANQPPRWTPLVPVQNQSGAAGTPFVTDSFQGRGNTAHSVSRPDELFSTQPEQNWAPTGRMRGSLDLSQPYDESIAQRIITPTQTQGSRPPPPQPLRRATGSTQQDVLIANNRNANAHNRPST</sequence>
<keyword evidence="1" id="KW-0479">Metal-binding</keyword>
<keyword evidence="3" id="KW-0862">Zinc</keyword>
<feature type="compositionally biased region" description="Basic and acidic residues" evidence="5">
    <location>
        <begin position="390"/>
        <end position="409"/>
    </location>
</feature>
<evidence type="ECO:0000259" key="6">
    <source>
        <dbReference type="PROSITE" id="PS51044"/>
    </source>
</evidence>
<evidence type="ECO:0000256" key="5">
    <source>
        <dbReference type="SAM" id="MobiDB-lite"/>
    </source>
</evidence>
<dbReference type="AlphaFoldDB" id="A0A0S3T6R3"/>
<dbReference type="EMBL" id="AP015043">
    <property type="protein sequence ID" value="BAU00598.1"/>
    <property type="molecule type" value="Genomic_DNA"/>
</dbReference>
<dbReference type="OrthoDB" id="10263264at2759"/>
<feature type="compositionally biased region" description="Polar residues" evidence="5">
    <location>
        <begin position="735"/>
        <end position="760"/>
    </location>
</feature>
<accession>A0A0S3T6R3</accession>
<feature type="region of interest" description="Disordered" evidence="5">
    <location>
        <begin position="800"/>
        <end position="844"/>
    </location>
</feature>
<name>A0A0S3T6R3_PHAAN</name>
<feature type="compositionally biased region" description="Low complexity" evidence="5">
    <location>
        <begin position="687"/>
        <end position="696"/>
    </location>
</feature>
<dbReference type="GO" id="GO:0008270">
    <property type="term" value="F:zinc ion binding"/>
    <property type="evidence" value="ECO:0007669"/>
    <property type="project" value="UniProtKB-KW"/>
</dbReference>
<proteinExistence type="predicted"/>
<feature type="compositionally biased region" description="Polar residues" evidence="5">
    <location>
        <begin position="699"/>
        <end position="719"/>
    </location>
</feature>
<keyword evidence="2 4" id="KW-0863">Zinc-finger</keyword>
<feature type="compositionally biased region" description="Polar residues" evidence="5">
    <location>
        <begin position="617"/>
        <end position="636"/>
    </location>
</feature>
<evidence type="ECO:0000256" key="3">
    <source>
        <dbReference type="ARBA" id="ARBA00022833"/>
    </source>
</evidence>
<dbReference type="CDD" id="cd16650">
    <property type="entry name" value="SP-RING_PIAS-like"/>
    <property type="match status" value="1"/>
</dbReference>
<evidence type="ECO:0000256" key="1">
    <source>
        <dbReference type="ARBA" id="ARBA00022723"/>
    </source>
</evidence>
<dbReference type="Gene3D" id="3.30.40.10">
    <property type="entry name" value="Zinc/RING finger domain, C3HC4 (zinc finger)"/>
    <property type="match status" value="1"/>
</dbReference>
<feature type="compositionally biased region" description="Polar residues" evidence="5">
    <location>
        <begin position="644"/>
        <end position="685"/>
    </location>
</feature>
<dbReference type="GO" id="GO:0000785">
    <property type="term" value="C:chromatin"/>
    <property type="evidence" value="ECO:0007669"/>
    <property type="project" value="TreeGrafter"/>
</dbReference>
<evidence type="ECO:0000313" key="8">
    <source>
        <dbReference type="Proteomes" id="UP000291084"/>
    </source>
</evidence>
<feature type="compositionally biased region" description="Low complexity" evidence="5">
    <location>
        <begin position="831"/>
        <end position="844"/>
    </location>
</feature>
<dbReference type="Pfam" id="PF02891">
    <property type="entry name" value="zf-MIZ"/>
    <property type="match status" value="1"/>
</dbReference>
<feature type="region of interest" description="Disordered" evidence="5">
    <location>
        <begin position="390"/>
        <end position="412"/>
    </location>
</feature>
<dbReference type="PANTHER" id="PTHR10782">
    <property type="entry name" value="ZINC FINGER MIZ DOMAIN-CONTAINING PROTEIN"/>
    <property type="match status" value="1"/>
</dbReference>
<feature type="compositionally biased region" description="Polar residues" evidence="5">
    <location>
        <begin position="594"/>
        <end position="608"/>
    </location>
</feature>
<dbReference type="Proteomes" id="UP000291084">
    <property type="component" value="Chromosome 10"/>
</dbReference>
<protein>
    <recommendedName>
        <fullName evidence="6">SP-RING-type domain-containing protein</fullName>
    </recommendedName>
</protein>
<dbReference type="InterPro" id="IPR013083">
    <property type="entry name" value="Znf_RING/FYVE/PHD"/>
</dbReference>
<evidence type="ECO:0000256" key="4">
    <source>
        <dbReference type="PROSITE-ProRule" id="PRU00452"/>
    </source>
</evidence>
<feature type="compositionally biased region" description="Polar residues" evidence="5">
    <location>
        <begin position="768"/>
        <end position="777"/>
    </location>
</feature>
<feature type="region of interest" description="Disordered" evidence="5">
    <location>
        <begin position="590"/>
        <end position="787"/>
    </location>
</feature>
<dbReference type="InterPro" id="IPR004181">
    <property type="entry name" value="Znf_MIZ"/>
</dbReference>
<evidence type="ECO:0000256" key="2">
    <source>
        <dbReference type="ARBA" id="ARBA00022771"/>
    </source>
</evidence>
<feature type="domain" description="SP-RING-type" evidence="6">
    <location>
        <begin position="290"/>
        <end position="371"/>
    </location>
</feature>
<organism evidence="7 8">
    <name type="scientific">Vigna angularis var. angularis</name>
    <dbReference type="NCBI Taxonomy" id="157739"/>
    <lineage>
        <taxon>Eukaryota</taxon>
        <taxon>Viridiplantae</taxon>
        <taxon>Streptophyta</taxon>
        <taxon>Embryophyta</taxon>
        <taxon>Tracheophyta</taxon>
        <taxon>Spermatophyta</taxon>
        <taxon>Magnoliopsida</taxon>
        <taxon>eudicotyledons</taxon>
        <taxon>Gunneridae</taxon>
        <taxon>Pentapetalae</taxon>
        <taxon>rosids</taxon>
        <taxon>fabids</taxon>
        <taxon>Fabales</taxon>
        <taxon>Fabaceae</taxon>
        <taxon>Papilionoideae</taxon>
        <taxon>50 kb inversion clade</taxon>
        <taxon>NPAAA clade</taxon>
        <taxon>indigoferoid/millettioid clade</taxon>
        <taxon>Phaseoleae</taxon>
        <taxon>Vigna</taxon>
    </lineage>
</organism>
<dbReference type="PROSITE" id="PS51044">
    <property type="entry name" value="ZF_SP_RING"/>
    <property type="match status" value="1"/>
</dbReference>
<keyword evidence="8" id="KW-1185">Reference proteome</keyword>
<reference evidence="7 8" key="1">
    <citation type="journal article" date="2015" name="Sci. Rep.">
        <title>The power of single molecule real-time sequencing technology in the de novo assembly of a eukaryotic genome.</title>
        <authorList>
            <person name="Sakai H."/>
            <person name="Naito K."/>
            <person name="Ogiso-Tanaka E."/>
            <person name="Takahashi Y."/>
            <person name="Iseki K."/>
            <person name="Muto C."/>
            <person name="Satou K."/>
            <person name="Teruya K."/>
            <person name="Shiroma A."/>
            <person name="Shimoji M."/>
            <person name="Hirano T."/>
            <person name="Itoh T."/>
            <person name="Kaga A."/>
            <person name="Tomooka N."/>
        </authorList>
    </citation>
    <scope>NUCLEOTIDE SEQUENCE [LARGE SCALE GENOMIC DNA]</scope>
    <source>
        <strain evidence="8">cv. Shumari</strain>
    </source>
</reference>
<evidence type="ECO:0000313" key="7">
    <source>
        <dbReference type="EMBL" id="BAU00598.1"/>
    </source>
</evidence>
<dbReference type="GO" id="GO:0016925">
    <property type="term" value="P:protein sumoylation"/>
    <property type="evidence" value="ECO:0007669"/>
    <property type="project" value="TreeGrafter"/>
</dbReference>
<gene>
    <name evidence="7" type="primary">Vigan.10G220700</name>
    <name evidence="7" type="ORF">VIGAN_10220700</name>
</gene>
<dbReference type="SUPFAM" id="SSF57850">
    <property type="entry name" value="RING/U-box"/>
    <property type="match status" value="1"/>
</dbReference>
<dbReference type="PANTHER" id="PTHR10782:SF4">
    <property type="entry name" value="TONALLI, ISOFORM E"/>
    <property type="match status" value="1"/>
</dbReference>